<evidence type="ECO:0000313" key="2">
    <source>
        <dbReference type="EMBL" id="VUZ39682.1"/>
    </source>
</evidence>
<gene>
    <name evidence="2" type="ORF">WMSIL1_LOCUS893</name>
</gene>
<reference evidence="2 3" key="1">
    <citation type="submission" date="2019-07" db="EMBL/GenBank/DDBJ databases">
        <authorList>
            <person name="Jastrzebski P J."/>
            <person name="Paukszto L."/>
            <person name="Jastrzebski P J."/>
        </authorList>
    </citation>
    <scope>NUCLEOTIDE SEQUENCE [LARGE SCALE GENOMIC DNA]</scope>
    <source>
        <strain evidence="2 3">WMS-il1</strain>
    </source>
</reference>
<organism evidence="2 3">
    <name type="scientific">Hymenolepis diminuta</name>
    <name type="common">Rat tapeworm</name>
    <dbReference type="NCBI Taxonomy" id="6216"/>
    <lineage>
        <taxon>Eukaryota</taxon>
        <taxon>Metazoa</taxon>
        <taxon>Spiralia</taxon>
        <taxon>Lophotrochozoa</taxon>
        <taxon>Platyhelminthes</taxon>
        <taxon>Cestoda</taxon>
        <taxon>Eucestoda</taxon>
        <taxon>Cyclophyllidea</taxon>
        <taxon>Hymenolepididae</taxon>
        <taxon>Hymenolepis</taxon>
    </lineage>
</organism>
<name>A0A564XXD7_HYMDI</name>
<keyword evidence="3" id="KW-1185">Reference proteome</keyword>
<evidence type="ECO:0008006" key="4">
    <source>
        <dbReference type="Google" id="ProtNLM"/>
    </source>
</evidence>
<dbReference type="AlphaFoldDB" id="A0A564XXD7"/>
<protein>
    <recommendedName>
        <fullName evidence="4">PH domain-containing protein</fullName>
    </recommendedName>
</protein>
<dbReference type="EMBL" id="CABIJS010000022">
    <property type="protein sequence ID" value="VUZ39682.1"/>
    <property type="molecule type" value="Genomic_DNA"/>
</dbReference>
<feature type="region of interest" description="Disordered" evidence="1">
    <location>
        <begin position="146"/>
        <end position="184"/>
    </location>
</feature>
<feature type="region of interest" description="Disordered" evidence="1">
    <location>
        <begin position="201"/>
        <end position="250"/>
    </location>
</feature>
<evidence type="ECO:0000256" key="1">
    <source>
        <dbReference type="SAM" id="MobiDB-lite"/>
    </source>
</evidence>
<evidence type="ECO:0000313" key="3">
    <source>
        <dbReference type="Proteomes" id="UP000321570"/>
    </source>
</evidence>
<accession>A0A564XXD7</accession>
<feature type="compositionally biased region" description="Low complexity" evidence="1">
    <location>
        <begin position="235"/>
        <end position="250"/>
    </location>
</feature>
<dbReference type="Proteomes" id="UP000321570">
    <property type="component" value="Unassembled WGS sequence"/>
</dbReference>
<sequence length="352" mass="37148">MNSVVKEGYIEIWSDDNKSFRPIYAKLYSNGDFQWQEAADSPYPIRSVDIKAVSAFLAFGAVLNQVPRKPQSFTESDVDRSFGIPHESSRDTVVTFFRCINKAEMGTWMECVNKLLFDNVGSGQPEIVSQNVSAVSAGPYNSYGPSYSSYPQPPPNAGPPPLPGSVGAYPGPSQPAGYPSMQPQPMGVPYGGVPMQPMPPGAPYGAYPQPPPHAYPPPGVQPGPSYPGGSGYYPGGSQYPGGQQPMMPGQQGLPQGVIYDKKGKPYTIVYKDGKPKKKKWKKAALGLAAGAATGWIAGKMFGGLGRTLGYGLGGWGGGWGRPAFGYGGLGGFGRCGSWSSLSSFSSSGGWSS</sequence>
<feature type="compositionally biased region" description="Pro residues" evidence="1">
    <location>
        <begin position="151"/>
        <end position="163"/>
    </location>
</feature>
<dbReference type="SUPFAM" id="SSF50729">
    <property type="entry name" value="PH domain-like"/>
    <property type="match status" value="1"/>
</dbReference>
<feature type="compositionally biased region" description="Pro residues" evidence="1">
    <location>
        <begin position="201"/>
        <end position="225"/>
    </location>
</feature>
<proteinExistence type="predicted"/>